<gene>
    <name evidence="1" type="ORF">FSP39_010578</name>
</gene>
<dbReference type="AlphaFoldDB" id="A0AA88XR40"/>
<dbReference type="EMBL" id="VSWD01000010">
    <property type="protein sequence ID" value="KAK3090275.1"/>
    <property type="molecule type" value="Genomic_DNA"/>
</dbReference>
<name>A0AA88XR40_PINIB</name>
<organism evidence="1 2">
    <name type="scientific">Pinctada imbricata</name>
    <name type="common">Atlantic pearl-oyster</name>
    <name type="synonym">Pinctada martensii</name>
    <dbReference type="NCBI Taxonomy" id="66713"/>
    <lineage>
        <taxon>Eukaryota</taxon>
        <taxon>Metazoa</taxon>
        <taxon>Spiralia</taxon>
        <taxon>Lophotrochozoa</taxon>
        <taxon>Mollusca</taxon>
        <taxon>Bivalvia</taxon>
        <taxon>Autobranchia</taxon>
        <taxon>Pteriomorphia</taxon>
        <taxon>Pterioida</taxon>
        <taxon>Pterioidea</taxon>
        <taxon>Pteriidae</taxon>
        <taxon>Pinctada</taxon>
    </lineage>
</organism>
<comment type="caution">
    <text evidence="1">The sequence shown here is derived from an EMBL/GenBank/DDBJ whole genome shotgun (WGS) entry which is preliminary data.</text>
</comment>
<sequence length="260" mass="31106">MKTLKKILKSIMETCADDGQIYENISECDGLICTLSLFLEESKRNLNKRLRNMSQVTLRSKACMVLEIDSLHRLIECWINRFKEDSYIFHLPTDYRGVALKYDLVELSRQLIKVYFLLEKIGRKDGDFDRQFVRRLRRKRLLQIEESEIFENEEDEESPRELLTYQRLQVQALHYRAVRDTESDRRTFLQRLSRLNCIGRRADSNDDMYEKTNQSYLRESSDDEDNIISDLESYLENENRKARQSPWTAFRSAVSRLFRS</sequence>
<accession>A0AA88XR40</accession>
<proteinExistence type="predicted"/>
<evidence type="ECO:0000313" key="1">
    <source>
        <dbReference type="EMBL" id="KAK3090275.1"/>
    </source>
</evidence>
<evidence type="ECO:0000313" key="2">
    <source>
        <dbReference type="Proteomes" id="UP001186944"/>
    </source>
</evidence>
<reference evidence="1" key="1">
    <citation type="submission" date="2019-08" db="EMBL/GenBank/DDBJ databases">
        <title>The improved chromosome-level genome for the pearl oyster Pinctada fucata martensii using PacBio sequencing and Hi-C.</title>
        <authorList>
            <person name="Zheng Z."/>
        </authorList>
    </citation>
    <scope>NUCLEOTIDE SEQUENCE</scope>
    <source>
        <strain evidence="1">ZZ-2019</strain>
        <tissue evidence="1">Adductor muscle</tissue>
    </source>
</reference>
<dbReference type="Proteomes" id="UP001186944">
    <property type="component" value="Unassembled WGS sequence"/>
</dbReference>
<protein>
    <submittedName>
        <fullName evidence="1">Uncharacterized protein</fullName>
    </submittedName>
</protein>
<keyword evidence="2" id="KW-1185">Reference proteome</keyword>